<dbReference type="GO" id="GO:0030145">
    <property type="term" value="F:manganese ion binding"/>
    <property type="evidence" value="ECO:0007669"/>
    <property type="project" value="UniProtKB-UniRule"/>
</dbReference>
<dbReference type="PANTHER" id="PTHR10954">
    <property type="entry name" value="RIBONUCLEASE H2 SUBUNIT A"/>
    <property type="match status" value="1"/>
</dbReference>
<dbReference type="PROSITE" id="PS51975">
    <property type="entry name" value="RNASE_H_2"/>
    <property type="match status" value="1"/>
</dbReference>
<dbReference type="EMBL" id="JACEIQ010000009">
    <property type="protein sequence ID" value="MBA4494708.1"/>
    <property type="molecule type" value="Genomic_DNA"/>
</dbReference>
<keyword evidence="12 14" id="KW-0378">Hydrolase</keyword>
<evidence type="ECO:0000256" key="10">
    <source>
        <dbReference type="ARBA" id="ARBA00022723"/>
    </source>
</evidence>
<dbReference type="EC" id="3.1.26.4" evidence="6 14"/>
<dbReference type="PANTHER" id="PTHR10954:SF18">
    <property type="entry name" value="RIBONUCLEASE HII"/>
    <property type="match status" value="1"/>
</dbReference>
<feature type="binding site" evidence="14 15">
    <location>
        <position position="78"/>
    </location>
    <ligand>
        <name>a divalent metal cation</name>
        <dbReference type="ChEBI" id="CHEBI:60240"/>
    </ligand>
</feature>
<feature type="domain" description="RNase H type-2" evidence="17">
    <location>
        <begin position="72"/>
        <end position="261"/>
    </location>
</feature>
<comment type="catalytic activity">
    <reaction evidence="1 14 15 16">
        <text>Endonucleolytic cleavage to 5'-phosphomonoester.</text>
        <dbReference type="EC" id="3.1.26.4"/>
    </reaction>
</comment>
<dbReference type="Gene3D" id="3.30.420.10">
    <property type="entry name" value="Ribonuclease H-like superfamily/Ribonuclease H"/>
    <property type="match status" value="1"/>
</dbReference>
<evidence type="ECO:0000259" key="17">
    <source>
        <dbReference type="PROSITE" id="PS51975"/>
    </source>
</evidence>
<evidence type="ECO:0000256" key="4">
    <source>
        <dbReference type="ARBA" id="ARBA00004496"/>
    </source>
</evidence>
<evidence type="ECO:0000256" key="1">
    <source>
        <dbReference type="ARBA" id="ARBA00000077"/>
    </source>
</evidence>
<evidence type="ECO:0000256" key="14">
    <source>
        <dbReference type="HAMAP-Rule" id="MF_00052"/>
    </source>
</evidence>
<dbReference type="NCBIfam" id="NF000594">
    <property type="entry name" value="PRK00015.1-1"/>
    <property type="match status" value="1"/>
</dbReference>
<evidence type="ECO:0000256" key="6">
    <source>
        <dbReference type="ARBA" id="ARBA00012180"/>
    </source>
</evidence>
<comment type="cofactor">
    <cofactor evidence="14 15">
        <name>Mn(2+)</name>
        <dbReference type="ChEBI" id="CHEBI:29035"/>
    </cofactor>
    <cofactor evidence="14 15">
        <name>Mg(2+)</name>
        <dbReference type="ChEBI" id="CHEBI:18420"/>
    </cofactor>
    <text evidence="14 15">Manganese or magnesium. Binds 1 divalent metal ion per monomer in the absence of substrate. May bind a second metal ion after substrate binding.</text>
</comment>
<comment type="caution">
    <text evidence="18">The sequence shown here is derived from an EMBL/GenBank/DDBJ whole genome shotgun (WGS) entry which is preliminary data.</text>
</comment>
<comment type="cofactor">
    <cofactor evidence="2">
        <name>Mg(2+)</name>
        <dbReference type="ChEBI" id="CHEBI:18420"/>
    </cofactor>
</comment>
<evidence type="ECO:0000256" key="8">
    <source>
        <dbReference type="ARBA" id="ARBA00022490"/>
    </source>
</evidence>
<evidence type="ECO:0000256" key="9">
    <source>
        <dbReference type="ARBA" id="ARBA00022722"/>
    </source>
</evidence>
<dbReference type="Pfam" id="PF01351">
    <property type="entry name" value="RNase_HII"/>
    <property type="match status" value="1"/>
</dbReference>
<evidence type="ECO:0000256" key="16">
    <source>
        <dbReference type="RuleBase" id="RU003515"/>
    </source>
</evidence>
<keyword evidence="13 14" id="KW-0464">Manganese</keyword>
<dbReference type="RefSeq" id="WP_181751945.1">
    <property type="nucleotide sequence ID" value="NZ_JACEIQ010000009.1"/>
</dbReference>
<evidence type="ECO:0000256" key="7">
    <source>
        <dbReference type="ARBA" id="ARBA00019179"/>
    </source>
</evidence>
<proteinExistence type="inferred from homology"/>
<evidence type="ECO:0000256" key="13">
    <source>
        <dbReference type="ARBA" id="ARBA00023211"/>
    </source>
</evidence>
<evidence type="ECO:0000313" key="18">
    <source>
        <dbReference type="EMBL" id="MBA4494708.1"/>
    </source>
</evidence>
<dbReference type="Proteomes" id="UP000535491">
    <property type="component" value="Unassembled WGS sequence"/>
</dbReference>
<evidence type="ECO:0000256" key="12">
    <source>
        <dbReference type="ARBA" id="ARBA00022801"/>
    </source>
</evidence>
<dbReference type="InterPro" id="IPR001352">
    <property type="entry name" value="RNase_HII/HIII"/>
</dbReference>
<keyword evidence="19" id="KW-1185">Reference proteome</keyword>
<dbReference type="SUPFAM" id="SSF53098">
    <property type="entry name" value="Ribonuclease H-like"/>
    <property type="match status" value="1"/>
</dbReference>
<dbReference type="InterPro" id="IPR012337">
    <property type="entry name" value="RNaseH-like_sf"/>
</dbReference>
<dbReference type="HAMAP" id="MF_00052_B">
    <property type="entry name" value="RNase_HII_B"/>
    <property type="match status" value="1"/>
</dbReference>
<keyword evidence="11 14" id="KW-0255">Endonuclease</keyword>
<dbReference type="InterPro" id="IPR036397">
    <property type="entry name" value="RNaseH_sf"/>
</dbReference>
<keyword evidence="10 14" id="KW-0479">Metal-binding</keyword>
<comment type="similarity">
    <text evidence="5 14 16">Belongs to the RNase HII family.</text>
</comment>
<dbReference type="GO" id="GO:0043137">
    <property type="term" value="P:DNA replication, removal of RNA primer"/>
    <property type="evidence" value="ECO:0007669"/>
    <property type="project" value="TreeGrafter"/>
</dbReference>
<evidence type="ECO:0000256" key="3">
    <source>
        <dbReference type="ARBA" id="ARBA00004065"/>
    </source>
</evidence>
<dbReference type="GO" id="GO:0004523">
    <property type="term" value="F:RNA-DNA hybrid ribonuclease activity"/>
    <property type="evidence" value="ECO:0007669"/>
    <property type="project" value="UniProtKB-UniRule"/>
</dbReference>
<name>A0A7W1WRF4_9BACL</name>
<comment type="function">
    <text evidence="3 14 16">Endonuclease that specifically degrades the RNA of RNA-DNA hybrids.</text>
</comment>
<dbReference type="AlphaFoldDB" id="A0A7W1WRF4"/>
<comment type="subcellular location">
    <subcellularLocation>
        <location evidence="4 14">Cytoplasm</location>
    </subcellularLocation>
</comment>
<gene>
    <name evidence="14" type="primary">rnhB</name>
    <name evidence="18" type="ORF">H1191_10365</name>
</gene>
<organism evidence="18 19">
    <name type="scientific">Paenactinomyces guangxiensis</name>
    <dbReference type="NCBI Taxonomy" id="1490290"/>
    <lineage>
        <taxon>Bacteria</taxon>
        <taxon>Bacillati</taxon>
        <taxon>Bacillota</taxon>
        <taxon>Bacilli</taxon>
        <taxon>Bacillales</taxon>
        <taxon>Thermoactinomycetaceae</taxon>
        <taxon>Paenactinomyces</taxon>
    </lineage>
</organism>
<dbReference type="GO" id="GO:0005737">
    <property type="term" value="C:cytoplasm"/>
    <property type="evidence" value="ECO:0007669"/>
    <property type="project" value="UniProtKB-SubCell"/>
</dbReference>
<keyword evidence="9 14" id="KW-0540">Nuclease</keyword>
<accession>A0A7W1WRF4</accession>
<dbReference type="GO" id="GO:0006298">
    <property type="term" value="P:mismatch repair"/>
    <property type="evidence" value="ECO:0007669"/>
    <property type="project" value="TreeGrafter"/>
</dbReference>
<dbReference type="GO" id="GO:0032299">
    <property type="term" value="C:ribonuclease H2 complex"/>
    <property type="evidence" value="ECO:0007669"/>
    <property type="project" value="TreeGrafter"/>
</dbReference>
<evidence type="ECO:0000256" key="5">
    <source>
        <dbReference type="ARBA" id="ARBA00007383"/>
    </source>
</evidence>
<evidence type="ECO:0000256" key="11">
    <source>
        <dbReference type="ARBA" id="ARBA00022759"/>
    </source>
</evidence>
<dbReference type="GO" id="GO:0003723">
    <property type="term" value="F:RNA binding"/>
    <property type="evidence" value="ECO:0007669"/>
    <property type="project" value="UniProtKB-UniRule"/>
</dbReference>
<reference evidence="18 19" key="1">
    <citation type="submission" date="2020-07" db="EMBL/GenBank/DDBJ databases">
        <authorList>
            <person name="Feng H."/>
        </authorList>
    </citation>
    <scope>NUCLEOTIDE SEQUENCE [LARGE SCALE GENOMIC DNA]</scope>
    <source>
        <strain evidence="19">s-10</strain>
    </source>
</reference>
<dbReference type="CDD" id="cd07182">
    <property type="entry name" value="RNase_HII_bacteria_HII_like"/>
    <property type="match status" value="1"/>
</dbReference>
<sequence>MGKTIRELKRWLEQEQPVLSQKMLDELLADSRVGVRKMVQSYLKEQERQQKEAARLEALWQMERKCQEKGYKTIAGVDEAGRGPLAGPVVAAAVVLPSDFDVTGLNDSKQLSAEKRNQLKRRIEQQAVSIGVGIADVEYIDKYNILQATYHAMRLALEQLTPAAEFILADAVRIPGISIPQEGIVKGDSLSHSIAAASIIAKTTRDEWMAKAAEKYPGYGFDRHMGYSTPEHLEALKKWGPSPIHRRSFAPVRDCLKSQTL</sequence>
<feature type="binding site" evidence="14 15">
    <location>
        <position position="170"/>
    </location>
    <ligand>
        <name>a divalent metal cation</name>
        <dbReference type="ChEBI" id="CHEBI:60240"/>
    </ligand>
</feature>
<evidence type="ECO:0000256" key="15">
    <source>
        <dbReference type="PROSITE-ProRule" id="PRU01319"/>
    </source>
</evidence>
<dbReference type="NCBIfam" id="NF000595">
    <property type="entry name" value="PRK00015.1-3"/>
    <property type="match status" value="1"/>
</dbReference>
<dbReference type="InterPro" id="IPR022898">
    <property type="entry name" value="RNase_HII"/>
</dbReference>
<dbReference type="FunFam" id="3.30.420.10:FF:000006">
    <property type="entry name" value="Ribonuclease HII"/>
    <property type="match status" value="1"/>
</dbReference>
<protein>
    <recommendedName>
        <fullName evidence="7 14">Ribonuclease HII</fullName>
        <shortName evidence="14">RNase HII</shortName>
        <ecNumber evidence="6 14">3.1.26.4</ecNumber>
    </recommendedName>
</protein>
<feature type="binding site" evidence="14 15">
    <location>
        <position position="79"/>
    </location>
    <ligand>
        <name>a divalent metal cation</name>
        <dbReference type="ChEBI" id="CHEBI:60240"/>
    </ligand>
</feature>
<evidence type="ECO:0000313" key="19">
    <source>
        <dbReference type="Proteomes" id="UP000535491"/>
    </source>
</evidence>
<keyword evidence="8 14" id="KW-0963">Cytoplasm</keyword>
<evidence type="ECO:0000256" key="2">
    <source>
        <dbReference type="ARBA" id="ARBA00001946"/>
    </source>
</evidence>
<dbReference type="InterPro" id="IPR024567">
    <property type="entry name" value="RNase_HII/HIII_dom"/>
</dbReference>